<dbReference type="InterPro" id="IPR044668">
    <property type="entry name" value="PuuD-like"/>
</dbReference>
<gene>
    <name evidence="1" type="ORF">PEL8287_01132</name>
</gene>
<evidence type="ECO:0000313" key="2">
    <source>
        <dbReference type="Proteomes" id="UP000193827"/>
    </source>
</evidence>
<dbReference type="RefSeq" id="WP_176228562.1">
    <property type="nucleotide sequence ID" value="NZ_FWFL01000002.1"/>
</dbReference>
<dbReference type="GO" id="GO:0006598">
    <property type="term" value="P:polyamine catabolic process"/>
    <property type="evidence" value="ECO:0007669"/>
    <property type="project" value="TreeGrafter"/>
</dbReference>
<accession>A0A1Y5RX84</accession>
<name>A0A1Y5RX84_9RHOB</name>
<keyword evidence="2" id="KW-1185">Reference proteome</keyword>
<sequence length="245" mass="26135">MKPVIGITTYDRNEKPVINQAFDQHFASPALYTDAIRRAGGVPVLLPTGEEFPERWLSALDGIVLTGGADICPSHYSGNTDHPAMGAVHQMRDTAEMALTRDLLAHGALPALFICRGMQVLNVTLGGALYEDLGDIGTGDIHKSPETYWVRQPVDVTSGSQLDLIVKKSTLTTMSGHHQGIKTLGQKLSIAAVASDGIVEAVEVNGHPFALGVQWHPEASAATDPDQQAIFDAFVIAARGSQTTE</sequence>
<organism evidence="1 2">
    <name type="scientific">Roseovarius litorisediminis</name>
    <dbReference type="NCBI Taxonomy" id="1312363"/>
    <lineage>
        <taxon>Bacteria</taxon>
        <taxon>Pseudomonadati</taxon>
        <taxon>Pseudomonadota</taxon>
        <taxon>Alphaproteobacteria</taxon>
        <taxon>Rhodobacterales</taxon>
        <taxon>Roseobacteraceae</taxon>
        <taxon>Roseovarius</taxon>
    </lineage>
</organism>
<keyword evidence="1" id="KW-0328">Glycosyltransferase</keyword>
<dbReference type="SUPFAM" id="SSF52317">
    <property type="entry name" value="Class I glutamine amidotransferase-like"/>
    <property type="match status" value="1"/>
</dbReference>
<keyword evidence="1" id="KW-0808">Transferase</keyword>
<dbReference type="Proteomes" id="UP000193827">
    <property type="component" value="Unassembled WGS sequence"/>
</dbReference>
<dbReference type="EC" id="2.4.2.-" evidence="1"/>
<dbReference type="PANTHER" id="PTHR43235:SF1">
    <property type="entry name" value="GLUTAMINE AMIDOTRANSFERASE PB2B2.05-RELATED"/>
    <property type="match status" value="1"/>
</dbReference>
<keyword evidence="1" id="KW-0315">Glutamine amidotransferase</keyword>
<protein>
    <submittedName>
        <fullName evidence="1">Putative glutamine amidotransferase</fullName>
        <ecNumber evidence="1">2.4.2.-</ecNumber>
    </submittedName>
</protein>
<dbReference type="InterPro" id="IPR029062">
    <property type="entry name" value="Class_I_gatase-like"/>
</dbReference>
<dbReference type="PROSITE" id="PS51273">
    <property type="entry name" value="GATASE_TYPE_1"/>
    <property type="match status" value="1"/>
</dbReference>
<proteinExistence type="predicted"/>
<evidence type="ECO:0000313" key="1">
    <source>
        <dbReference type="EMBL" id="SLN24644.1"/>
    </source>
</evidence>
<dbReference type="AlphaFoldDB" id="A0A1Y5RX84"/>
<dbReference type="Gene3D" id="3.40.50.880">
    <property type="match status" value="1"/>
</dbReference>
<dbReference type="CDD" id="cd01745">
    <property type="entry name" value="GATase1_2"/>
    <property type="match status" value="1"/>
</dbReference>
<dbReference type="InterPro" id="IPR011697">
    <property type="entry name" value="Peptidase_C26"/>
</dbReference>
<dbReference type="EMBL" id="FWFL01000002">
    <property type="protein sequence ID" value="SLN24644.1"/>
    <property type="molecule type" value="Genomic_DNA"/>
</dbReference>
<dbReference type="GO" id="GO:0005829">
    <property type="term" value="C:cytosol"/>
    <property type="evidence" value="ECO:0007669"/>
    <property type="project" value="TreeGrafter"/>
</dbReference>
<dbReference type="Pfam" id="PF07722">
    <property type="entry name" value="Peptidase_C26"/>
    <property type="match status" value="1"/>
</dbReference>
<dbReference type="GO" id="GO:0016757">
    <property type="term" value="F:glycosyltransferase activity"/>
    <property type="evidence" value="ECO:0007669"/>
    <property type="project" value="UniProtKB-KW"/>
</dbReference>
<dbReference type="GO" id="GO:0033969">
    <property type="term" value="F:gamma-glutamyl-gamma-aminobutyrate hydrolase activity"/>
    <property type="evidence" value="ECO:0007669"/>
    <property type="project" value="TreeGrafter"/>
</dbReference>
<reference evidence="1 2" key="1">
    <citation type="submission" date="2017-03" db="EMBL/GenBank/DDBJ databases">
        <authorList>
            <person name="Afonso C.L."/>
            <person name="Miller P.J."/>
            <person name="Scott M.A."/>
            <person name="Spackman E."/>
            <person name="Goraichik I."/>
            <person name="Dimitrov K.M."/>
            <person name="Suarez D.L."/>
            <person name="Swayne D.E."/>
        </authorList>
    </citation>
    <scope>NUCLEOTIDE SEQUENCE [LARGE SCALE GENOMIC DNA]</scope>
    <source>
        <strain evidence="1 2">CECT 8287</strain>
    </source>
</reference>
<dbReference type="PANTHER" id="PTHR43235">
    <property type="entry name" value="GLUTAMINE AMIDOTRANSFERASE PB2B2.05-RELATED"/>
    <property type="match status" value="1"/>
</dbReference>